<dbReference type="KEGG" id="pex:IZT61_16285"/>
<feature type="domain" description="Pirin N-terminal" evidence="3">
    <location>
        <begin position="51"/>
        <end position="118"/>
    </location>
</feature>
<reference evidence="5 6" key="1">
    <citation type="submission" date="2020-11" db="EMBL/GenBank/DDBJ databases">
        <title>Pedobacter endophytica, an endophytic bacteria isolated form Carex pumila.</title>
        <authorList>
            <person name="Peng Y."/>
            <person name="Jiang L."/>
            <person name="Lee J."/>
        </authorList>
    </citation>
    <scope>NUCLEOTIDE SEQUENCE [LARGE SCALE GENOMIC DNA]</scope>
    <source>
        <strain evidence="5 6">JBR3-12</strain>
    </source>
</reference>
<dbReference type="PANTHER" id="PTHR43212">
    <property type="entry name" value="QUERCETIN 2,3-DIOXYGENASE"/>
    <property type="match status" value="1"/>
</dbReference>
<dbReference type="Pfam" id="PF02678">
    <property type="entry name" value="Pirin"/>
    <property type="match status" value="1"/>
</dbReference>
<evidence type="ECO:0000256" key="1">
    <source>
        <dbReference type="ARBA" id="ARBA00008416"/>
    </source>
</evidence>
<dbReference type="InterPro" id="IPR041602">
    <property type="entry name" value="Quercetinase_C"/>
</dbReference>
<evidence type="ECO:0000256" key="2">
    <source>
        <dbReference type="RuleBase" id="RU003457"/>
    </source>
</evidence>
<dbReference type="Proteomes" id="UP000594759">
    <property type="component" value="Chromosome"/>
</dbReference>
<dbReference type="InterPro" id="IPR011051">
    <property type="entry name" value="RmlC_Cupin_sf"/>
</dbReference>
<evidence type="ECO:0000313" key="5">
    <source>
        <dbReference type="EMBL" id="QPH38623.1"/>
    </source>
</evidence>
<accession>A0A7U3Q4U8</accession>
<dbReference type="EMBL" id="CP064939">
    <property type="protein sequence ID" value="QPH38623.1"/>
    <property type="molecule type" value="Genomic_DNA"/>
</dbReference>
<dbReference type="InterPro" id="IPR003829">
    <property type="entry name" value="Pirin_N_dom"/>
</dbReference>
<organism evidence="5 6">
    <name type="scientific">Pedobacter endophyticus</name>
    <dbReference type="NCBI Taxonomy" id="2789740"/>
    <lineage>
        <taxon>Bacteria</taxon>
        <taxon>Pseudomonadati</taxon>
        <taxon>Bacteroidota</taxon>
        <taxon>Sphingobacteriia</taxon>
        <taxon>Sphingobacteriales</taxon>
        <taxon>Sphingobacteriaceae</taxon>
        <taxon>Pedobacter</taxon>
    </lineage>
</organism>
<dbReference type="AlphaFoldDB" id="A0A7U3Q4U8"/>
<proteinExistence type="inferred from homology"/>
<keyword evidence="6" id="KW-1185">Reference proteome</keyword>
<name>A0A7U3Q4U8_9SPHI</name>
<evidence type="ECO:0000259" key="4">
    <source>
        <dbReference type="Pfam" id="PF17954"/>
    </source>
</evidence>
<gene>
    <name evidence="5" type="ORF">IZT61_16285</name>
</gene>
<comment type="similarity">
    <text evidence="1 2">Belongs to the pirin family.</text>
</comment>
<dbReference type="RefSeq" id="WP_196098100.1">
    <property type="nucleotide sequence ID" value="NZ_CP064939.1"/>
</dbReference>
<sequence>MLTKIDNTIKYGKQRDGFGIQILYPGLIQPELKDTGFSTIGRIDHARITPETLIPMHPHREDEIITYLRRGEVKHPDSEKHTDTISNRRVMVINAGANFYHEEKVLEHGGVLEGLEIFIRPETMGLIPQVQFHQLAETYSNNQWRKIVGKGDDYPLQINSNTRLMDLRLEKDTEIILPESPAENAAFLFYVFDGKININGTMSLVTGESVLVEIENPTFQATETSDIVLFITQTNAVHFDGGMYSCNLQ</sequence>
<feature type="domain" description="Quercetin 2,3-dioxygenase C-terminal cupin" evidence="4">
    <location>
        <begin position="150"/>
        <end position="230"/>
    </location>
</feature>
<dbReference type="Gene3D" id="2.60.120.10">
    <property type="entry name" value="Jelly Rolls"/>
    <property type="match status" value="2"/>
</dbReference>
<dbReference type="SUPFAM" id="SSF51182">
    <property type="entry name" value="RmlC-like cupins"/>
    <property type="match status" value="1"/>
</dbReference>
<dbReference type="Pfam" id="PF17954">
    <property type="entry name" value="Pirin_C_2"/>
    <property type="match status" value="1"/>
</dbReference>
<evidence type="ECO:0000313" key="6">
    <source>
        <dbReference type="Proteomes" id="UP000594759"/>
    </source>
</evidence>
<evidence type="ECO:0000259" key="3">
    <source>
        <dbReference type="Pfam" id="PF02678"/>
    </source>
</evidence>
<dbReference type="PANTHER" id="PTHR43212:SF3">
    <property type="entry name" value="QUERCETIN 2,3-DIOXYGENASE"/>
    <property type="match status" value="1"/>
</dbReference>
<dbReference type="InterPro" id="IPR012093">
    <property type="entry name" value="Pirin"/>
</dbReference>
<dbReference type="InterPro" id="IPR014710">
    <property type="entry name" value="RmlC-like_jellyroll"/>
</dbReference>
<protein>
    <submittedName>
        <fullName evidence="5">Pirin family protein</fullName>
    </submittedName>
</protein>